<name>A0A151MZL4_ALLMI</name>
<evidence type="ECO:0000313" key="1">
    <source>
        <dbReference type="EMBL" id="KYO29996.1"/>
    </source>
</evidence>
<gene>
    <name evidence="1" type="ORF">Y1Q_0005425</name>
</gene>
<dbReference type="AlphaFoldDB" id="A0A151MZL4"/>
<dbReference type="EMBL" id="AKHW03004379">
    <property type="protein sequence ID" value="KYO29996.1"/>
    <property type="molecule type" value="Genomic_DNA"/>
</dbReference>
<protein>
    <submittedName>
        <fullName evidence="1">Uncharacterized protein</fullName>
    </submittedName>
</protein>
<evidence type="ECO:0000313" key="2">
    <source>
        <dbReference type="Proteomes" id="UP000050525"/>
    </source>
</evidence>
<sequence length="70" mass="8022">MGCRPIRHPSNLYESRDGARVTLPLKPLTVAQDPIVQASSLCLERRAFEENGDLERWHFISVLMKVIWSS</sequence>
<proteinExistence type="predicted"/>
<dbReference type="Proteomes" id="UP000050525">
    <property type="component" value="Unassembled WGS sequence"/>
</dbReference>
<accession>A0A151MZL4</accession>
<reference evidence="1 2" key="1">
    <citation type="journal article" date="2012" name="Genome Biol.">
        <title>Sequencing three crocodilian genomes to illuminate the evolution of archosaurs and amniotes.</title>
        <authorList>
            <person name="St John J.A."/>
            <person name="Braun E.L."/>
            <person name="Isberg S.R."/>
            <person name="Miles L.G."/>
            <person name="Chong A.Y."/>
            <person name="Gongora J."/>
            <person name="Dalzell P."/>
            <person name="Moran C."/>
            <person name="Bed'hom B."/>
            <person name="Abzhanov A."/>
            <person name="Burgess S.C."/>
            <person name="Cooksey A.M."/>
            <person name="Castoe T.A."/>
            <person name="Crawford N.G."/>
            <person name="Densmore L.D."/>
            <person name="Drew J.C."/>
            <person name="Edwards S.V."/>
            <person name="Faircloth B.C."/>
            <person name="Fujita M.K."/>
            <person name="Greenwold M.J."/>
            <person name="Hoffmann F.G."/>
            <person name="Howard J.M."/>
            <person name="Iguchi T."/>
            <person name="Janes D.E."/>
            <person name="Khan S.Y."/>
            <person name="Kohno S."/>
            <person name="de Koning A.J."/>
            <person name="Lance S.L."/>
            <person name="McCarthy F.M."/>
            <person name="McCormack J.E."/>
            <person name="Merchant M.E."/>
            <person name="Peterson D.G."/>
            <person name="Pollock D.D."/>
            <person name="Pourmand N."/>
            <person name="Raney B.J."/>
            <person name="Roessler K.A."/>
            <person name="Sanford J.R."/>
            <person name="Sawyer R.H."/>
            <person name="Schmidt C.J."/>
            <person name="Triplett E.W."/>
            <person name="Tuberville T.D."/>
            <person name="Venegas-Anaya M."/>
            <person name="Howard J.T."/>
            <person name="Jarvis E.D."/>
            <person name="Guillette L.J.Jr."/>
            <person name="Glenn T.C."/>
            <person name="Green R.E."/>
            <person name="Ray D.A."/>
        </authorList>
    </citation>
    <scope>NUCLEOTIDE SEQUENCE [LARGE SCALE GENOMIC DNA]</scope>
    <source>
        <strain evidence="1">KSC_2009_1</strain>
    </source>
</reference>
<comment type="caution">
    <text evidence="1">The sequence shown here is derived from an EMBL/GenBank/DDBJ whole genome shotgun (WGS) entry which is preliminary data.</text>
</comment>
<keyword evidence="2" id="KW-1185">Reference proteome</keyword>
<organism evidence="1 2">
    <name type="scientific">Alligator mississippiensis</name>
    <name type="common">American alligator</name>
    <dbReference type="NCBI Taxonomy" id="8496"/>
    <lineage>
        <taxon>Eukaryota</taxon>
        <taxon>Metazoa</taxon>
        <taxon>Chordata</taxon>
        <taxon>Craniata</taxon>
        <taxon>Vertebrata</taxon>
        <taxon>Euteleostomi</taxon>
        <taxon>Archelosauria</taxon>
        <taxon>Archosauria</taxon>
        <taxon>Crocodylia</taxon>
        <taxon>Alligatoridae</taxon>
        <taxon>Alligatorinae</taxon>
        <taxon>Alligator</taxon>
    </lineage>
</organism>